<dbReference type="SUPFAM" id="SSF53335">
    <property type="entry name" value="S-adenosyl-L-methionine-dependent methyltransferases"/>
    <property type="match status" value="1"/>
</dbReference>
<dbReference type="InterPro" id="IPR052514">
    <property type="entry name" value="SAM-dependent_MTase"/>
</dbReference>
<dbReference type="NCBIfam" id="TIGR01444">
    <property type="entry name" value="fkbM_fam"/>
    <property type="match status" value="1"/>
</dbReference>
<gene>
    <name evidence="2" type="ORF">UY39_C0001G0002</name>
</gene>
<comment type="caution">
    <text evidence="2">The sequence shown here is derived from an EMBL/GenBank/DDBJ whole genome shotgun (WGS) entry which is preliminary data.</text>
</comment>
<dbReference type="InterPro" id="IPR006342">
    <property type="entry name" value="FkbM_mtfrase"/>
</dbReference>
<accession>A0A0G1XZQ7</accession>
<keyword evidence="2" id="KW-0808">Transferase</keyword>
<dbReference type="PANTHER" id="PTHR34203">
    <property type="entry name" value="METHYLTRANSFERASE, FKBM FAMILY PROTEIN"/>
    <property type="match status" value="1"/>
</dbReference>
<dbReference type="Proteomes" id="UP000034589">
    <property type="component" value="Unassembled WGS sequence"/>
</dbReference>
<name>A0A0G1XZQ7_9BACT</name>
<evidence type="ECO:0000313" key="3">
    <source>
        <dbReference type="Proteomes" id="UP000034589"/>
    </source>
</evidence>
<proteinExistence type="predicted"/>
<dbReference type="GO" id="GO:0032259">
    <property type="term" value="P:methylation"/>
    <property type="evidence" value="ECO:0007669"/>
    <property type="project" value="UniProtKB-KW"/>
</dbReference>
<organism evidence="2 3">
    <name type="scientific">Candidatus Kaiserbacteria bacterium GW2011_GWC2_49_12</name>
    <dbReference type="NCBI Taxonomy" id="1618675"/>
    <lineage>
        <taxon>Bacteria</taxon>
        <taxon>Candidatus Kaiseribacteriota</taxon>
    </lineage>
</organism>
<dbReference type="InterPro" id="IPR029063">
    <property type="entry name" value="SAM-dependent_MTases_sf"/>
</dbReference>
<dbReference type="GO" id="GO:0008168">
    <property type="term" value="F:methyltransferase activity"/>
    <property type="evidence" value="ECO:0007669"/>
    <property type="project" value="UniProtKB-KW"/>
</dbReference>
<sequence length="259" mass="29084">MFLMRQLAKFLLTNTIGIWARGARFSFPEKYTWRWKFEMLAGLYERETTRLFKTIITPGMTVVDIGAHIGYFTRLAGKRVGLNGHVYAFEPDPNNRLLLEKNVGRYPSVMVSPEAITSKVGSVSFYHVHGSTGCHSTIQQPNASEFTVPATTLDAFVEARKITHIDVIKMDIEGGEWAAFEGMRNVLKQRSLSIIMEWKPDALTQGAHDPETLLSMLMHEGFSPFVITDAGLLPLEPGLLARARDYLDNTGSVNVYARK</sequence>
<evidence type="ECO:0000259" key="1">
    <source>
        <dbReference type="Pfam" id="PF05050"/>
    </source>
</evidence>
<dbReference type="PANTHER" id="PTHR34203:SF15">
    <property type="entry name" value="SLL1173 PROTEIN"/>
    <property type="match status" value="1"/>
</dbReference>
<protein>
    <submittedName>
        <fullName evidence="2">Methyltransferase FkbM</fullName>
    </submittedName>
</protein>
<dbReference type="AlphaFoldDB" id="A0A0G1XZQ7"/>
<dbReference type="Pfam" id="PF05050">
    <property type="entry name" value="Methyltransf_21"/>
    <property type="match status" value="1"/>
</dbReference>
<feature type="domain" description="Methyltransferase FkbM" evidence="1">
    <location>
        <begin position="64"/>
        <end position="222"/>
    </location>
</feature>
<evidence type="ECO:0000313" key="2">
    <source>
        <dbReference type="EMBL" id="KKW08122.1"/>
    </source>
</evidence>
<reference evidence="2 3" key="1">
    <citation type="journal article" date="2015" name="Nature">
        <title>rRNA introns, odd ribosomes, and small enigmatic genomes across a large radiation of phyla.</title>
        <authorList>
            <person name="Brown C.T."/>
            <person name="Hug L.A."/>
            <person name="Thomas B.C."/>
            <person name="Sharon I."/>
            <person name="Castelle C.J."/>
            <person name="Singh A."/>
            <person name="Wilkins M.J."/>
            <person name="Williams K.H."/>
            <person name="Banfield J.F."/>
        </authorList>
    </citation>
    <scope>NUCLEOTIDE SEQUENCE [LARGE SCALE GENOMIC DNA]</scope>
</reference>
<dbReference type="EMBL" id="LCPV01000001">
    <property type="protein sequence ID" value="KKW08122.1"/>
    <property type="molecule type" value="Genomic_DNA"/>
</dbReference>
<keyword evidence="2" id="KW-0489">Methyltransferase</keyword>
<dbReference type="Gene3D" id="3.40.50.150">
    <property type="entry name" value="Vaccinia Virus protein VP39"/>
    <property type="match status" value="1"/>
</dbReference>